<proteinExistence type="predicted"/>
<dbReference type="STRING" id="6832.A0A553NBP7"/>
<dbReference type="InterPro" id="IPR027417">
    <property type="entry name" value="P-loop_NTPase"/>
</dbReference>
<evidence type="ECO:0000313" key="3">
    <source>
        <dbReference type="Proteomes" id="UP000318571"/>
    </source>
</evidence>
<dbReference type="PANTHER" id="PTHR10285">
    <property type="entry name" value="URIDINE KINASE"/>
    <property type="match status" value="1"/>
</dbReference>
<dbReference type="Gene3D" id="3.40.50.300">
    <property type="entry name" value="P-loop containing nucleotide triphosphate hydrolases"/>
    <property type="match status" value="1"/>
</dbReference>
<gene>
    <name evidence="2" type="ORF">TCAL_11567</name>
</gene>
<dbReference type="OMA" id="MDMEAMT"/>
<dbReference type="SUPFAM" id="SSF52540">
    <property type="entry name" value="P-loop containing nucleoside triphosphate hydrolases"/>
    <property type="match status" value="1"/>
</dbReference>
<name>A0A553NBP7_TIGCA</name>
<feature type="domain" description="Phosphoribulokinase/uridine kinase" evidence="1">
    <location>
        <begin position="7"/>
        <end position="154"/>
    </location>
</feature>
<dbReference type="GO" id="GO:0016301">
    <property type="term" value="F:kinase activity"/>
    <property type="evidence" value="ECO:0007669"/>
    <property type="project" value="InterPro"/>
</dbReference>
<evidence type="ECO:0000259" key="1">
    <source>
        <dbReference type="Pfam" id="PF00485"/>
    </source>
</evidence>
<sequence>MTSSCLIIGISGATCAGKSTLAQALAAIFPQVRHINQDDYYYPEDHPRHQWVSALNHINWELPSACDMDQLYDDMIRGQTHRTVNQANSNIIPLTPEQLKVVADFRTLGHNLPSPVLILEGITLFNHEPVRDACDWRFFLTLDYDECRKRRNQRAYDPPDVPKYFDTVVWPQYQSNESLLRSSMAHQIDFLDGSQEFRALLDAILKRIVHP</sequence>
<reference evidence="2 3" key="1">
    <citation type="journal article" date="2018" name="Nat. Ecol. Evol.">
        <title>Genomic signatures of mitonuclear coevolution across populations of Tigriopus californicus.</title>
        <authorList>
            <person name="Barreto F.S."/>
            <person name="Watson E.T."/>
            <person name="Lima T.G."/>
            <person name="Willett C.S."/>
            <person name="Edmands S."/>
            <person name="Li W."/>
            <person name="Burton R.S."/>
        </authorList>
    </citation>
    <scope>NUCLEOTIDE SEQUENCE [LARGE SCALE GENOMIC DNA]</scope>
    <source>
        <strain evidence="2 3">San Diego</strain>
    </source>
</reference>
<organism evidence="2 3">
    <name type="scientific">Tigriopus californicus</name>
    <name type="common">Marine copepod</name>
    <dbReference type="NCBI Taxonomy" id="6832"/>
    <lineage>
        <taxon>Eukaryota</taxon>
        <taxon>Metazoa</taxon>
        <taxon>Ecdysozoa</taxon>
        <taxon>Arthropoda</taxon>
        <taxon>Crustacea</taxon>
        <taxon>Multicrustacea</taxon>
        <taxon>Hexanauplia</taxon>
        <taxon>Copepoda</taxon>
        <taxon>Harpacticoida</taxon>
        <taxon>Harpacticidae</taxon>
        <taxon>Tigriopus</taxon>
    </lineage>
</organism>
<dbReference type="Proteomes" id="UP000318571">
    <property type="component" value="Chromosome 10"/>
</dbReference>
<dbReference type="AlphaFoldDB" id="A0A553NBP7"/>
<dbReference type="GO" id="GO:0005524">
    <property type="term" value="F:ATP binding"/>
    <property type="evidence" value="ECO:0007669"/>
    <property type="project" value="InterPro"/>
</dbReference>
<evidence type="ECO:0000313" key="2">
    <source>
        <dbReference type="EMBL" id="TRY62848.1"/>
    </source>
</evidence>
<protein>
    <recommendedName>
        <fullName evidence="1">Phosphoribulokinase/uridine kinase domain-containing protein</fullName>
    </recommendedName>
</protein>
<dbReference type="Pfam" id="PF00485">
    <property type="entry name" value="PRK"/>
    <property type="match status" value="1"/>
</dbReference>
<keyword evidence="3" id="KW-1185">Reference proteome</keyword>
<dbReference type="EMBL" id="VCGU01000458">
    <property type="protein sequence ID" value="TRY62848.1"/>
    <property type="molecule type" value="Genomic_DNA"/>
</dbReference>
<accession>A0A553NBP7</accession>
<dbReference type="InterPro" id="IPR006083">
    <property type="entry name" value="PRK/URK"/>
</dbReference>
<comment type="caution">
    <text evidence="2">The sequence shown here is derived from an EMBL/GenBank/DDBJ whole genome shotgun (WGS) entry which is preliminary data.</text>
</comment>